<accession>A0A3N2S858</accession>
<proteinExistence type="predicted"/>
<name>A0A3N2S858_9ENTR</name>
<gene>
    <name evidence="1" type="ORF">EB837_06200</name>
</gene>
<evidence type="ECO:0000313" key="2">
    <source>
        <dbReference type="Proteomes" id="UP000268051"/>
    </source>
</evidence>
<comment type="caution">
    <text evidence="1">The sequence shown here is derived from an EMBL/GenBank/DDBJ whole genome shotgun (WGS) entry which is preliminary data.</text>
</comment>
<dbReference type="RefSeq" id="WP_123650694.1">
    <property type="nucleotide sequence ID" value="NZ_RHFN01000005.1"/>
</dbReference>
<dbReference type="EMBL" id="RHFN01000005">
    <property type="protein sequence ID" value="ROU15903.1"/>
    <property type="molecule type" value="Genomic_DNA"/>
</dbReference>
<sequence length="334" mass="36982">MSGIFSYLGYFTLSLRNSTNTGSIYANGRNEVEVVVNFIAFDDKGEQVFLNNAQINHNLSLCDYYTGEPIENDGWYNGRGNGEFISDGIILGSQLARLSTAPAPKNVQSLSVEPMKGFLIPQSFAMRVSVGNNVFAAKSIAAIFSNEDGLVYETTARSQFESCVVLTPVAEKTYTTEDMTLYENSDHEKRSGQNAISTGAWDTSKYNQYYAFSNNQLFIKKFLINKAVNLQDDVVIRSMYTPPEDQYSSHSIQILVDSMEGKLVKAIGPDGTATYTKNERPGQLCLTRVDGNNVSTVDNFRQSVVVTLYDQYGNKGNFTITTSNDLAARIEITD</sequence>
<dbReference type="AlphaFoldDB" id="A0A3N2S858"/>
<organism evidence="1 2">
    <name type="scientific">Kluyvera ascorbata</name>
    <dbReference type="NCBI Taxonomy" id="51288"/>
    <lineage>
        <taxon>Bacteria</taxon>
        <taxon>Pseudomonadati</taxon>
        <taxon>Pseudomonadota</taxon>
        <taxon>Gammaproteobacteria</taxon>
        <taxon>Enterobacterales</taxon>
        <taxon>Enterobacteriaceae</taxon>
        <taxon>Kluyvera</taxon>
    </lineage>
</organism>
<dbReference type="Proteomes" id="UP000268051">
    <property type="component" value="Unassembled WGS sequence"/>
</dbReference>
<evidence type="ECO:0000313" key="1">
    <source>
        <dbReference type="EMBL" id="ROU15903.1"/>
    </source>
</evidence>
<protein>
    <submittedName>
        <fullName evidence="1">Uncharacterized protein</fullName>
    </submittedName>
</protein>
<reference evidence="1 2" key="1">
    <citation type="submission" date="2018-10" db="EMBL/GenBank/DDBJ databases">
        <title>Horizontal transference of carbapenem resistance between Klebsiella pneumoniae and Kluyvera ascorbata during abdominal infection: a case report.</title>
        <authorList>
            <person name="Raro O.H.F."/>
            <person name="Lima-Morales D."/>
            <person name="Barth A.L."/>
            <person name="Paim T.G.S."/>
            <person name="Mott M.P."/>
            <person name="Riche C.V.W."/>
            <person name="Teixeira U.F."/>
            <person name="Waechter F."/>
            <person name="Dias C.A.G."/>
        </authorList>
    </citation>
    <scope>NUCLEOTIDE SEQUENCE [LARGE SCALE GENOMIC DNA]</scope>
    <source>
        <strain evidence="1 2">OT2</strain>
    </source>
</reference>